<reference evidence="3 4" key="1">
    <citation type="submission" date="2018-10" db="EMBL/GenBank/DDBJ databases">
        <title>Lactobacillus sp. R7 and Lactobacillus sp. R19 isolated from fermented mustard green product of Taiwan.</title>
        <authorList>
            <person name="Lin S.-T."/>
        </authorList>
    </citation>
    <scope>NUCLEOTIDE SEQUENCE [LARGE SCALE GENOMIC DNA]</scope>
    <source>
        <strain evidence="3 4">BCRC 81129</strain>
    </source>
</reference>
<gene>
    <name evidence="3" type="ORF">EGT51_01390</name>
</gene>
<dbReference type="GO" id="GO:0047936">
    <property type="term" value="F:glucose 1-dehydrogenase [NAD(P)+] activity"/>
    <property type="evidence" value="ECO:0007669"/>
    <property type="project" value="UniProtKB-EC"/>
</dbReference>
<keyword evidence="4" id="KW-1185">Reference proteome</keyword>
<dbReference type="FunFam" id="3.40.50.720:FF:000084">
    <property type="entry name" value="Short-chain dehydrogenase reductase"/>
    <property type="match status" value="1"/>
</dbReference>
<evidence type="ECO:0000256" key="1">
    <source>
        <dbReference type="ARBA" id="ARBA00006484"/>
    </source>
</evidence>
<organism evidence="3 4">
    <name type="scientific">Levilactobacillus suantsaiihabitans</name>
    <dbReference type="NCBI Taxonomy" id="2487722"/>
    <lineage>
        <taxon>Bacteria</taxon>
        <taxon>Bacillati</taxon>
        <taxon>Bacillota</taxon>
        <taxon>Bacilli</taxon>
        <taxon>Lactobacillales</taxon>
        <taxon>Lactobacillaceae</taxon>
        <taxon>Levilactobacillus</taxon>
    </lineage>
</organism>
<dbReference type="EC" id="1.1.1.47" evidence="3"/>
<dbReference type="RefSeq" id="WP_135367002.1">
    <property type="nucleotide sequence ID" value="NZ_RKLX01000001.1"/>
</dbReference>
<comment type="similarity">
    <text evidence="1">Belongs to the short-chain dehydrogenases/reductases (SDR) family.</text>
</comment>
<dbReference type="InterPro" id="IPR020904">
    <property type="entry name" value="Sc_DH/Rdtase_CS"/>
</dbReference>
<keyword evidence="2 3" id="KW-0560">Oxidoreductase</keyword>
<dbReference type="Pfam" id="PF13561">
    <property type="entry name" value="adh_short_C2"/>
    <property type="match status" value="1"/>
</dbReference>
<dbReference type="Proteomes" id="UP000297348">
    <property type="component" value="Unassembled WGS sequence"/>
</dbReference>
<dbReference type="PRINTS" id="PR00080">
    <property type="entry name" value="SDRFAMILY"/>
</dbReference>
<dbReference type="PANTHER" id="PTHR24321:SF8">
    <property type="entry name" value="ESTRADIOL 17-BETA-DEHYDROGENASE 8-RELATED"/>
    <property type="match status" value="1"/>
</dbReference>
<evidence type="ECO:0000313" key="3">
    <source>
        <dbReference type="EMBL" id="TGD20433.1"/>
    </source>
</evidence>
<dbReference type="AlphaFoldDB" id="A0A4Z0JDP7"/>
<sequence length="247" mass="25995">MTARLQNKTALITGGAGGIGIGIAKCYLREGARVILSDLQESDGERALVRDHDTASFVTLDVTDETAWQTTIGDIGDQFGQLDILVNCAGILPEMKPLDEITLPEWQRVMDINLTGNFLGMKHAIKAMKAAGGSIIDISSIAGMVASPLISSYSASKGGTRMLTKAAAIDATTKGYNIRVNSVHPGVINTPMTSGPNDQVAQVSAAIPMKRVGQPQDIGEICVYLGSDESNYVTGSEFTVDGGYTAV</sequence>
<dbReference type="InterPro" id="IPR036291">
    <property type="entry name" value="NAD(P)-bd_dom_sf"/>
</dbReference>
<evidence type="ECO:0000313" key="4">
    <source>
        <dbReference type="Proteomes" id="UP000297348"/>
    </source>
</evidence>
<dbReference type="OrthoDB" id="9805904at2"/>
<dbReference type="SUPFAM" id="SSF51735">
    <property type="entry name" value="NAD(P)-binding Rossmann-fold domains"/>
    <property type="match status" value="1"/>
</dbReference>
<dbReference type="NCBIfam" id="NF005559">
    <property type="entry name" value="PRK07231.1"/>
    <property type="match status" value="1"/>
</dbReference>
<dbReference type="EMBL" id="RKLX01000001">
    <property type="protein sequence ID" value="TGD20433.1"/>
    <property type="molecule type" value="Genomic_DNA"/>
</dbReference>
<dbReference type="PRINTS" id="PR00081">
    <property type="entry name" value="GDHRDH"/>
</dbReference>
<dbReference type="GO" id="GO:0008206">
    <property type="term" value="P:bile acid metabolic process"/>
    <property type="evidence" value="ECO:0007669"/>
    <property type="project" value="UniProtKB-ARBA"/>
</dbReference>
<evidence type="ECO:0000256" key="2">
    <source>
        <dbReference type="ARBA" id="ARBA00023002"/>
    </source>
</evidence>
<proteinExistence type="inferred from homology"/>
<dbReference type="Gene3D" id="3.40.50.720">
    <property type="entry name" value="NAD(P)-binding Rossmann-like Domain"/>
    <property type="match status" value="1"/>
</dbReference>
<dbReference type="PANTHER" id="PTHR24321">
    <property type="entry name" value="DEHYDROGENASES, SHORT CHAIN"/>
    <property type="match status" value="1"/>
</dbReference>
<accession>A0A4Z0JDP7</accession>
<comment type="caution">
    <text evidence="3">The sequence shown here is derived from an EMBL/GenBank/DDBJ whole genome shotgun (WGS) entry which is preliminary data.</text>
</comment>
<dbReference type="PROSITE" id="PS00061">
    <property type="entry name" value="ADH_SHORT"/>
    <property type="match status" value="1"/>
</dbReference>
<protein>
    <submittedName>
        <fullName evidence="3">Glucose 1-dehydrogenase</fullName>
        <ecNumber evidence="3">1.1.1.47</ecNumber>
    </submittedName>
</protein>
<name>A0A4Z0JDP7_9LACO</name>
<dbReference type="InterPro" id="IPR002347">
    <property type="entry name" value="SDR_fam"/>
</dbReference>